<dbReference type="GO" id="GO:0005524">
    <property type="term" value="F:ATP binding"/>
    <property type="evidence" value="ECO:0007669"/>
    <property type="project" value="UniProtKB-UniRule"/>
</dbReference>
<dbReference type="PANTHER" id="PTHR10695:SF46">
    <property type="entry name" value="BIFUNCTIONAL COENZYME A SYNTHASE-RELATED"/>
    <property type="match status" value="1"/>
</dbReference>
<keyword evidence="5 7" id="KW-0808">Transferase</keyword>
<dbReference type="RefSeq" id="WP_085756410.1">
    <property type="nucleotide sequence ID" value="NZ_CP021023.1"/>
</dbReference>
<dbReference type="EMBL" id="CP021023">
    <property type="protein sequence ID" value="ARN57791.1"/>
    <property type="molecule type" value="Genomic_DNA"/>
</dbReference>
<dbReference type="InterPro" id="IPR027417">
    <property type="entry name" value="P-loop_NTPase"/>
</dbReference>
<keyword evidence="5 7" id="KW-0418">Kinase</keyword>
<keyword evidence="4 5" id="KW-0173">Coenzyme A biosynthesis</keyword>
<proteinExistence type="inferred from homology"/>
<evidence type="ECO:0000256" key="1">
    <source>
        <dbReference type="ARBA" id="ARBA00009018"/>
    </source>
</evidence>
<dbReference type="EC" id="2.7.1.24" evidence="5 6"/>
<gene>
    <name evidence="5 7" type="primary">coaE</name>
    <name evidence="7" type="ORF">STSP1_02217</name>
</gene>
<dbReference type="InterPro" id="IPR001977">
    <property type="entry name" value="Depp_CoAkinase"/>
</dbReference>
<dbReference type="GO" id="GO:0004140">
    <property type="term" value="F:dephospho-CoA kinase activity"/>
    <property type="evidence" value="ECO:0007669"/>
    <property type="project" value="UniProtKB-UniRule"/>
</dbReference>
<dbReference type="PROSITE" id="PS51219">
    <property type="entry name" value="DPCK"/>
    <property type="match status" value="1"/>
</dbReference>
<protein>
    <recommendedName>
        <fullName evidence="5 6">Dephospho-CoA kinase</fullName>
        <ecNumber evidence="5 6">2.7.1.24</ecNumber>
    </recommendedName>
    <alternativeName>
        <fullName evidence="5">Dephosphocoenzyme A kinase</fullName>
    </alternativeName>
</protein>
<dbReference type="GO" id="GO:0005737">
    <property type="term" value="C:cytoplasm"/>
    <property type="evidence" value="ECO:0007669"/>
    <property type="project" value="UniProtKB-SubCell"/>
</dbReference>
<comment type="subcellular location">
    <subcellularLocation>
        <location evidence="5">Cytoplasm</location>
    </subcellularLocation>
</comment>
<evidence type="ECO:0000313" key="7">
    <source>
        <dbReference type="EMBL" id="ARN57791.1"/>
    </source>
</evidence>
<keyword evidence="2 5" id="KW-0547">Nucleotide-binding</keyword>
<comment type="function">
    <text evidence="5">Catalyzes the phosphorylation of the 3'-hydroxyl group of dephosphocoenzyme A to form coenzyme A.</text>
</comment>
<organism evidence="7 8">
    <name type="scientific">Sedimentisphaera salicampi</name>
    <dbReference type="NCBI Taxonomy" id="1941349"/>
    <lineage>
        <taxon>Bacteria</taxon>
        <taxon>Pseudomonadati</taxon>
        <taxon>Planctomycetota</taxon>
        <taxon>Phycisphaerae</taxon>
        <taxon>Sedimentisphaerales</taxon>
        <taxon>Sedimentisphaeraceae</taxon>
        <taxon>Sedimentisphaera</taxon>
    </lineage>
</organism>
<evidence type="ECO:0000256" key="5">
    <source>
        <dbReference type="HAMAP-Rule" id="MF_00376"/>
    </source>
</evidence>
<keyword evidence="8" id="KW-1185">Reference proteome</keyword>
<evidence type="ECO:0000256" key="2">
    <source>
        <dbReference type="ARBA" id="ARBA00022741"/>
    </source>
</evidence>
<dbReference type="KEGG" id="pbp:STSP1_02217"/>
<keyword evidence="5" id="KW-0963">Cytoplasm</keyword>
<evidence type="ECO:0000313" key="8">
    <source>
        <dbReference type="Proteomes" id="UP000193334"/>
    </source>
</evidence>
<feature type="binding site" evidence="5">
    <location>
        <begin position="19"/>
        <end position="24"/>
    </location>
    <ligand>
        <name>ATP</name>
        <dbReference type="ChEBI" id="CHEBI:30616"/>
    </ligand>
</feature>
<comment type="catalytic activity">
    <reaction evidence="5">
        <text>3'-dephospho-CoA + ATP = ADP + CoA + H(+)</text>
        <dbReference type="Rhea" id="RHEA:18245"/>
        <dbReference type="ChEBI" id="CHEBI:15378"/>
        <dbReference type="ChEBI" id="CHEBI:30616"/>
        <dbReference type="ChEBI" id="CHEBI:57287"/>
        <dbReference type="ChEBI" id="CHEBI:57328"/>
        <dbReference type="ChEBI" id="CHEBI:456216"/>
        <dbReference type="EC" id="2.7.1.24"/>
    </reaction>
</comment>
<dbReference type="Gene3D" id="3.40.50.300">
    <property type="entry name" value="P-loop containing nucleotide triphosphate hydrolases"/>
    <property type="match status" value="1"/>
</dbReference>
<dbReference type="NCBIfam" id="TIGR00152">
    <property type="entry name" value="dephospho-CoA kinase"/>
    <property type="match status" value="1"/>
</dbReference>
<evidence type="ECO:0000256" key="4">
    <source>
        <dbReference type="ARBA" id="ARBA00022993"/>
    </source>
</evidence>
<evidence type="ECO:0000256" key="3">
    <source>
        <dbReference type="ARBA" id="ARBA00022840"/>
    </source>
</evidence>
<dbReference type="Proteomes" id="UP000193334">
    <property type="component" value="Chromosome"/>
</dbReference>
<dbReference type="UniPathway" id="UPA00241">
    <property type="reaction ID" value="UER00356"/>
</dbReference>
<accession>A0A1W6LPW3</accession>
<dbReference type="PANTHER" id="PTHR10695">
    <property type="entry name" value="DEPHOSPHO-COA KINASE-RELATED"/>
    <property type="match status" value="1"/>
</dbReference>
<evidence type="ECO:0000256" key="6">
    <source>
        <dbReference type="NCBIfam" id="TIGR00152"/>
    </source>
</evidence>
<comment type="similarity">
    <text evidence="1 5">Belongs to the CoaE family.</text>
</comment>
<dbReference type="Pfam" id="PF01121">
    <property type="entry name" value="CoaE"/>
    <property type="match status" value="1"/>
</dbReference>
<sequence>MSSSKKSQTPVIGLLGGIGAGKSFAAQIFSRLGCVVINADEIVAKLYRDSERLKLEIEKNFGSEAAAGGTINRKYLAEQVFADDEKLEKLNSITHKAVLEEIETQKEKLKDSASCRAIIYDIPLLLEKGLEKDCDYLIYIEANKAVRRKRVKHRSGLSEKELEMREKNQILLDKKKNIANYKIVNNSLGEEKLVPQIEQILTEIMSGKK</sequence>
<dbReference type="GO" id="GO:0015937">
    <property type="term" value="P:coenzyme A biosynthetic process"/>
    <property type="evidence" value="ECO:0007669"/>
    <property type="project" value="UniProtKB-UniRule"/>
</dbReference>
<reference evidence="8" key="1">
    <citation type="submission" date="2017-04" db="EMBL/GenBank/DDBJ databases">
        <title>Comparative genomics and description of representatives of a novel lineage of planctomycetes thriving in anoxic sediments.</title>
        <authorList>
            <person name="Spring S."/>
            <person name="Bunk B."/>
            <person name="Sproer C."/>
        </authorList>
    </citation>
    <scope>NUCLEOTIDE SEQUENCE [LARGE SCALE GENOMIC DNA]</scope>
    <source>
        <strain evidence="8">ST-PulAB-D4</strain>
    </source>
</reference>
<name>A0A1W6LPW3_9BACT</name>
<dbReference type="SUPFAM" id="SSF52540">
    <property type="entry name" value="P-loop containing nucleoside triphosphate hydrolases"/>
    <property type="match status" value="1"/>
</dbReference>
<dbReference type="HAMAP" id="MF_00376">
    <property type="entry name" value="Dephospho_CoA_kinase"/>
    <property type="match status" value="1"/>
</dbReference>
<dbReference type="STRING" id="1941349.STSP1_02217"/>
<dbReference type="AlphaFoldDB" id="A0A1W6LPW3"/>
<comment type="pathway">
    <text evidence="5">Cofactor biosynthesis; coenzyme A biosynthesis; CoA from (R)-pantothenate: step 5/5.</text>
</comment>
<keyword evidence="3 5" id="KW-0067">ATP-binding</keyword>
<dbReference type="CDD" id="cd02022">
    <property type="entry name" value="DPCK"/>
    <property type="match status" value="1"/>
</dbReference>